<dbReference type="OrthoDB" id="10059120at2759"/>
<organism evidence="1">
    <name type="scientific">Xenopus laevis</name>
    <name type="common">African clawed frog</name>
    <dbReference type="NCBI Taxonomy" id="8355"/>
    <lineage>
        <taxon>Eukaryota</taxon>
        <taxon>Metazoa</taxon>
        <taxon>Chordata</taxon>
        <taxon>Craniata</taxon>
        <taxon>Vertebrata</taxon>
        <taxon>Euteleostomi</taxon>
        <taxon>Amphibia</taxon>
        <taxon>Batrachia</taxon>
        <taxon>Anura</taxon>
        <taxon>Pipoidea</taxon>
        <taxon>Pipidae</taxon>
        <taxon>Xenopodinae</taxon>
        <taxon>Xenopus</taxon>
        <taxon>Xenopus</taxon>
    </lineage>
</organism>
<evidence type="ECO:0000313" key="1">
    <source>
        <dbReference type="EMBL" id="AAH78505.1"/>
    </source>
</evidence>
<reference evidence="1" key="1">
    <citation type="submission" date="2004-07" db="EMBL/GenBank/DDBJ databases">
        <authorList>
            <consortium name="NIH - Xenopus Gene Collection (XGC) project"/>
        </authorList>
    </citation>
    <scope>NUCLEOTIDE SEQUENCE [LARGE SCALE MRNA]</scope>
    <source>
        <tissue evidence="1">Whole</tissue>
    </source>
</reference>
<name>Q66KZ4_XENLA</name>
<sequence>MDEFQTAEESSFVVDEISNIIKSQSKVPLVVMPTSTTK</sequence>
<dbReference type="KEGG" id="xla:447102"/>
<accession>Q66KZ4</accession>
<dbReference type="DNASU" id="447102"/>
<dbReference type="RefSeq" id="NP_001087280.2">
    <property type="nucleotide sequence ID" value="NM_001093811.2"/>
</dbReference>
<dbReference type="CTD" id="447102"/>
<dbReference type="AGR" id="Xenbase:XB-GENE-866100"/>
<dbReference type="GeneID" id="447102"/>
<dbReference type="Xenbase" id="XB-GENE-866100">
    <property type="gene designation" value="dynlt1.L"/>
</dbReference>
<dbReference type="AlphaFoldDB" id="Q66KZ4"/>
<gene>
    <name evidence="2" type="primary">dynlt1.L</name>
    <name evidence="2" type="synonym">dynlt1</name>
    <name evidence="1" type="synonym">MGC85297</name>
</gene>
<proteinExistence type="evidence at transcript level"/>
<dbReference type="Bgee" id="447102">
    <property type="expression patterns" value="Expressed in internal ear and 19 other cell types or tissues"/>
</dbReference>
<dbReference type="EMBL" id="BC078505">
    <property type="protein sequence ID" value="AAH78505.1"/>
    <property type="molecule type" value="mRNA"/>
</dbReference>
<evidence type="ECO:0000313" key="2">
    <source>
        <dbReference type="Xenbase" id="XB-GENE-866100"/>
    </source>
</evidence>
<protein>
    <submittedName>
        <fullName evidence="1">MGC85297 protein</fullName>
    </submittedName>
</protein>